<dbReference type="KEGG" id="lic:LIC_10940"/>
<reference evidence="2 3" key="1">
    <citation type="journal article" date="2004" name="J. Bacteriol.">
        <title>Comparative genomics of two Leptospira interrogans serovars reveals novel insights into physiology and pathogenesis.</title>
        <authorList>
            <person name="Nascimento A.L."/>
            <person name="Ko A.I."/>
            <person name="Martins E.A."/>
            <person name="Monteiro-Vitorello C.B."/>
            <person name="Ho P.L."/>
            <person name="Haake D.A."/>
            <person name="Verjovski-Almeida S."/>
            <person name="Hartskeerl R.A."/>
            <person name="Marques M.V."/>
            <person name="Oliveira M.C."/>
            <person name="Menck C.F."/>
            <person name="Leite L.C."/>
            <person name="Carrer H."/>
            <person name="Coutinho L.L."/>
            <person name="Degrave W.M."/>
            <person name="Dellagostin O.A."/>
            <person name="El-Dorry H."/>
            <person name="Ferro E.S."/>
            <person name="Ferro M.I."/>
            <person name="Furlan L.R."/>
            <person name="Gamberini M."/>
            <person name="Giglioti E.A."/>
            <person name="Goes-Neto A."/>
            <person name="Goldman G.H."/>
            <person name="Goldman M.H."/>
            <person name="Harakava R."/>
            <person name="Jeronimo S.M."/>
            <person name="Junqueira-De-Azevedo I.L."/>
            <person name="Kimura E.T."/>
            <person name="Kuramae E.E."/>
            <person name="Lemos E.G."/>
            <person name="Lemos M.V."/>
            <person name="Marino C.L."/>
            <person name="Nunes L.R."/>
            <person name="De Oliveira R.C."/>
            <person name="Pereira G.G."/>
            <person name="Reis M.S."/>
            <person name="Schriefer A."/>
            <person name="Siqueira W.J."/>
            <person name="Sommer P."/>
            <person name="Tsai S.M."/>
            <person name="Simpson A.J."/>
            <person name="Ferro J.A."/>
            <person name="Camargo L.E."/>
            <person name="Kitajima J.P."/>
            <person name="Setubal J.C."/>
            <person name="Van Sluys M.A."/>
        </authorList>
    </citation>
    <scope>NUCLEOTIDE SEQUENCE [LARGE SCALE GENOMIC DNA]</scope>
    <source>
        <strain evidence="2 3">Fiocruz L1-130</strain>
    </source>
</reference>
<dbReference type="EMBL" id="AE016823">
    <property type="protein sequence ID" value="AAS69551.1"/>
    <property type="molecule type" value="Genomic_DNA"/>
</dbReference>
<keyword evidence="1" id="KW-1133">Transmembrane helix</keyword>
<organism evidence="2 3">
    <name type="scientific">Leptospira interrogans serogroup Icterohaemorrhagiae serovar copenhageni (strain Fiocruz L1-130)</name>
    <dbReference type="NCBI Taxonomy" id="267671"/>
    <lineage>
        <taxon>Bacteria</taxon>
        <taxon>Pseudomonadati</taxon>
        <taxon>Spirochaetota</taxon>
        <taxon>Spirochaetia</taxon>
        <taxon>Leptospirales</taxon>
        <taxon>Leptospiraceae</taxon>
        <taxon>Leptospira</taxon>
    </lineage>
</organism>
<proteinExistence type="predicted"/>
<name>Q72TS7_LEPIC</name>
<dbReference type="HOGENOM" id="CLU_2752954_0_0_12"/>
<feature type="transmembrane region" description="Helical" evidence="1">
    <location>
        <begin position="12"/>
        <end position="30"/>
    </location>
</feature>
<dbReference type="AlphaFoldDB" id="Q72TS7"/>
<dbReference type="Proteomes" id="UP000007037">
    <property type="component" value="Chromosome I"/>
</dbReference>
<gene>
    <name evidence="2" type="ordered locus">LIC_10940</name>
</gene>
<keyword evidence="1" id="KW-0472">Membrane</keyword>
<evidence type="ECO:0000313" key="2">
    <source>
        <dbReference type="EMBL" id="AAS69551.1"/>
    </source>
</evidence>
<evidence type="ECO:0000256" key="1">
    <source>
        <dbReference type="SAM" id="Phobius"/>
    </source>
</evidence>
<feature type="transmembrane region" description="Helical" evidence="1">
    <location>
        <begin position="36"/>
        <end position="58"/>
    </location>
</feature>
<protein>
    <submittedName>
        <fullName evidence="2">Uncharacterized protein</fullName>
    </submittedName>
</protein>
<sequence length="70" mass="8264">MDMSVFKGGEQVYRFLSLFFMFGFFRSAYFVSKDHFVSNIKIQVCLSSSLIINLAGIFTRKKNERWPIIR</sequence>
<accession>Q72TS7</accession>
<keyword evidence="1" id="KW-0812">Transmembrane</keyword>
<evidence type="ECO:0000313" key="3">
    <source>
        <dbReference type="Proteomes" id="UP000007037"/>
    </source>
</evidence>